<sequence length="108" mass="12785">MLKSKCCFKYYQKSLNLILSKLEMRHELSVDINYIRICRIGTATDPCLICHTANPQASNFYRSFLNQNTLYVHTIKSVFFPIFTRHWHRIKVSTYKSIHLLLCQVTKV</sequence>
<proteinExistence type="predicted"/>
<protein>
    <submittedName>
        <fullName evidence="1">Uncharacterized protein</fullName>
    </submittedName>
</protein>
<accession>A0A2H6MXH0</accession>
<evidence type="ECO:0000313" key="1">
    <source>
        <dbReference type="EMBL" id="LAA19847.1"/>
    </source>
</evidence>
<reference evidence="1" key="2">
    <citation type="submission" date="2017-12" db="EMBL/GenBank/DDBJ databases">
        <title>Coralsnake Venomics: Analyses of Venom Gland Transcriptomes and Proteomes of Six Brazilian Taxa.</title>
        <authorList>
            <person name="Aird S.D."/>
            <person name="Jorge da Silva N."/>
            <person name="Qiu L."/>
            <person name="Villar-Briones A."/>
            <person name="Aparecida-Saddi V."/>
            <person name="Campos-Telles M.P."/>
            <person name="Grau M."/>
            <person name="Mikheyev A.S."/>
        </authorList>
    </citation>
    <scope>NUCLEOTIDE SEQUENCE</scope>
    <source>
        <tissue evidence="1">Venom_gland</tissue>
    </source>
</reference>
<dbReference type="AlphaFoldDB" id="A0A2H6MXH0"/>
<dbReference type="EMBL" id="IACI01013196">
    <property type="protein sequence ID" value="LAA19847.1"/>
    <property type="molecule type" value="Transcribed_RNA"/>
</dbReference>
<organism evidence="1">
    <name type="scientific">Micrurus carvalhoi</name>
    <dbReference type="NCBI Taxonomy" id="3147026"/>
    <lineage>
        <taxon>Eukaryota</taxon>
        <taxon>Metazoa</taxon>
        <taxon>Chordata</taxon>
        <taxon>Craniata</taxon>
        <taxon>Vertebrata</taxon>
        <taxon>Euteleostomi</taxon>
        <taxon>Lepidosauria</taxon>
        <taxon>Squamata</taxon>
        <taxon>Bifurcata</taxon>
        <taxon>Unidentata</taxon>
        <taxon>Episquamata</taxon>
        <taxon>Toxicofera</taxon>
        <taxon>Serpentes</taxon>
        <taxon>Colubroidea</taxon>
        <taxon>Elapidae</taxon>
        <taxon>Elapinae</taxon>
        <taxon>Micrurus</taxon>
    </lineage>
</organism>
<name>A0A2H6MXH0_9SAUR</name>
<reference evidence="1" key="1">
    <citation type="submission" date="2017-07" db="EMBL/GenBank/DDBJ databases">
        <authorList>
            <person name="Mikheyev A."/>
            <person name="Grau M."/>
        </authorList>
    </citation>
    <scope>NUCLEOTIDE SEQUENCE</scope>
    <source>
        <tissue evidence="1">Venom_gland</tissue>
    </source>
</reference>